<sequence>MMDAAPPPQLTACVAHAAGTYGLDPDALWAFVRSRKGASAQYVQAENGTMELGLARIPADVARRAERQGFTLQQVMSDDCLNVGLAGLMMAQAGISASRGSSDSDCLAGAAQRYQLPLPIFKAVVGEEGGWLGLKKPNKNGSYDYGPAQINSIHLEELSKYGVSESQLMWDRCVNLHVSAYRLRFEINRAGDLWRGVGNYHSRTPSLSSSYAERVRRRMAGANGGQR</sequence>
<dbReference type="AlphaFoldDB" id="Q3C064"/>
<proteinExistence type="predicted"/>
<evidence type="ECO:0000313" key="2">
    <source>
        <dbReference type="Proteomes" id="UP000007069"/>
    </source>
</evidence>
<dbReference type="CDD" id="cd13400">
    <property type="entry name" value="LT_IagB-like"/>
    <property type="match status" value="1"/>
</dbReference>
<name>Q3C064_XANE5</name>
<dbReference type="SUPFAM" id="SSF53955">
    <property type="entry name" value="Lysozyme-like"/>
    <property type="match status" value="1"/>
</dbReference>
<geneLocation type="plasmid" evidence="1 2">
    <name>pXCV183</name>
</geneLocation>
<dbReference type="HOGENOM" id="CLU_1084280_0_0_6"/>
<dbReference type="InterPro" id="IPR023346">
    <property type="entry name" value="Lysozyme-like_dom_sf"/>
</dbReference>
<evidence type="ECO:0000313" key="1">
    <source>
        <dbReference type="EMBL" id="CAJ19852.1"/>
    </source>
</evidence>
<protein>
    <submittedName>
        <fullName evidence="1">Putative lytic murein transglycosylase</fullName>
    </submittedName>
</protein>
<keyword evidence="1" id="KW-0614">Plasmid</keyword>
<dbReference type="EMBL" id="AM039951">
    <property type="protein sequence ID" value="CAJ19852.1"/>
    <property type="molecule type" value="Genomic_DNA"/>
</dbReference>
<dbReference type="KEGG" id="xcv:XCVd0040"/>
<dbReference type="Proteomes" id="UP000007069">
    <property type="component" value="Plasmid pXCV183"/>
</dbReference>
<gene>
    <name evidence="1" type="ordered locus">XCVd0040</name>
</gene>
<organism evidence="2">
    <name type="scientific">Xanthomonas euvesicatoria pv. vesicatoria (strain 85-10)</name>
    <name type="common">Xanthomonas campestris pv. vesicatoria</name>
    <dbReference type="NCBI Taxonomy" id="316273"/>
    <lineage>
        <taxon>Bacteria</taxon>
        <taxon>Pseudomonadati</taxon>
        <taxon>Pseudomonadota</taxon>
        <taxon>Gammaproteobacteria</taxon>
        <taxon>Lysobacterales</taxon>
        <taxon>Lysobacteraceae</taxon>
        <taxon>Xanthomonas</taxon>
    </lineage>
</organism>
<reference evidence="1 2" key="1">
    <citation type="journal article" date="2005" name="J. Bacteriol.">
        <title>Insights into genome plasticity and pathogenicity of the plant pathogenic Bacterium Xanthomonas campestris pv. vesicatoria revealed by the complete genome sequence.</title>
        <authorList>
            <person name="Thieme F."/>
            <person name="Koebnik R."/>
            <person name="Bekel T."/>
            <person name="Berger C."/>
            <person name="Boch J."/>
            <person name="Buettner D."/>
            <person name="Caldana C."/>
            <person name="Gaigalat L."/>
            <person name="Goesmann A."/>
            <person name="Kay S."/>
            <person name="Kirchner O."/>
            <person name="Lanz C."/>
            <person name="Linke B."/>
            <person name="McHardy A.C."/>
            <person name="Meyer F."/>
            <person name="Mittenhuber G."/>
            <person name="Nies D.H."/>
            <person name="Niesbach-Kloesgen U."/>
            <person name="Patschkowski T."/>
            <person name="Rueckert C."/>
            <person name="Rupp O."/>
            <person name="Schneicker S."/>
            <person name="Schuster S.C."/>
            <person name="Vorhoelter F.J."/>
            <person name="Weber E."/>
            <person name="Puehler A."/>
            <person name="Bonas U."/>
            <person name="Bartels D."/>
            <person name="Kaiser O."/>
        </authorList>
    </citation>
    <scope>NUCLEOTIDE SEQUENCE [LARGE SCALE GENOMIC DNA]</scope>
    <source>
        <strain evidence="1 2">85-10</strain>
        <plasmid evidence="1 2">pXCV183</plasmid>
    </source>
</reference>
<dbReference type="CAZy" id="GH23">
    <property type="family name" value="Glycoside Hydrolase Family 23"/>
</dbReference>
<accession>Q3C064</accession>